<organism evidence="2 3">
    <name type="scientific">Xiphophorus maculatus</name>
    <name type="common">Southern platyfish</name>
    <name type="synonym">Platypoecilus maculatus</name>
    <dbReference type="NCBI Taxonomy" id="8083"/>
    <lineage>
        <taxon>Eukaryota</taxon>
        <taxon>Metazoa</taxon>
        <taxon>Chordata</taxon>
        <taxon>Craniata</taxon>
        <taxon>Vertebrata</taxon>
        <taxon>Euteleostomi</taxon>
        <taxon>Actinopterygii</taxon>
        <taxon>Neopterygii</taxon>
        <taxon>Teleostei</taxon>
        <taxon>Neoteleostei</taxon>
        <taxon>Acanthomorphata</taxon>
        <taxon>Ovalentaria</taxon>
        <taxon>Atherinomorphae</taxon>
        <taxon>Cyprinodontiformes</taxon>
        <taxon>Poeciliidae</taxon>
        <taxon>Poeciliinae</taxon>
        <taxon>Xiphophorus</taxon>
    </lineage>
</organism>
<dbReference type="Ensembl" id="ENSXMAT00000038743.1">
    <property type="protein sequence ID" value="ENSXMAP00000024474.1"/>
    <property type="gene ID" value="ENSXMAG00000026620.1"/>
</dbReference>
<dbReference type="GO" id="GO:0045121">
    <property type="term" value="C:membrane raft"/>
    <property type="evidence" value="ECO:0007669"/>
    <property type="project" value="TreeGrafter"/>
</dbReference>
<protein>
    <submittedName>
        <fullName evidence="2">Diverse immunoglobulin domain-containing protein 1.1</fullName>
    </submittedName>
</protein>
<sequence>AGDDVTLSCENVIDGHSNCDTTSWVYSKAGRQAVELVILGQVKVKVTRSDRLSVSANCSLVVKKVTDQDVGRYTCRQFKKPGEGQFGSDAVV</sequence>
<evidence type="ECO:0000313" key="3">
    <source>
        <dbReference type="Proteomes" id="UP000002852"/>
    </source>
</evidence>
<name>A0A3B5Q2H3_XIPMA</name>
<dbReference type="PANTHER" id="PTHR11422">
    <property type="entry name" value="T-CELL SURFACE GLYCOPROTEIN CD4"/>
    <property type="match status" value="1"/>
</dbReference>
<reference evidence="2" key="3">
    <citation type="submission" date="2025-08" db="UniProtKB">
        <authorList>
            <consortium name="Ensembl"/>
        </authorList>
    </citation>
    <scope>IDENTIFICATION</scope>
    <source>
        <strain evidence="2">JP 163 A</strain>
    </source>
</reference>
<dbReference type="Pfam" id="PF07686">
    <property type="entry name" value="V-set"/>
    <property type="match status" value="1"/>
</dbReference>
<dbReference type="GO" id="GO:0042289">
    <property type="term" value="F:MHC class II protein binding"/>
    <property type="evidence" value="ECO:0007669"/>
    <property type="project" value="TreeGrafter"/>
</dbReference>
<dbReference type="GO" id="GO:0035723">
    <property type="term" value="P:interleukin-15-mediated signaling pathway"/>
    <property type="evidence" value="ECO:0007669"/>
    <property type="project" value="TreeGrafter"/>
</dbReference>
<dbReference type="GO" id="GO:0009897">
    <property type="term" value="C:external side of plasma membrane"/>
    <property type="evidence" value="ECO:0007669"/>
    <property type="project" value="TreeGrafter"/>
</dbReference>
<dbReference type="Proteomes" id="UP000002852">
    <property type="component" value="Unassembled WGS sequence"/>
</dbReference>
<reference evidence="3" key="1">
    <citation type="submission" date="2012-01" db="EMBL/GenBank/DDBJ databases">
        <authorList>
            <person name="Walter R."/>
            <person name="Schartl M."/>
            <person name="Warren W."/>
        </authorList>
    </citation>
    <scope>NUCLEOTIDE SEQUENCE [LARGE SCALE GENOMIC DNA]</scope>
    <source>
        <strain evidence="3">JP 163 A</strain>
    </source>
</reference>
<dbReference type="OMA" id="NRINIHH"/>
<dbReference type="InterPro" id="IPR013106">
    <property type="entry name" value="Ig_V-set"/>
</dbReference>
<dbReference type="Gene3D" id="2.60.40.10">
    <property type="entry name" value="Immunoglobulins"/>
    <property type="match status" value="1"/>
</dbReference>
<dbReference type="GO" id="GO:0070374">
    <property type="term" value="P:positive regulation of ERK1 and ERK2 cascade"/>
    <property type="evidence" value="ECO:0007669"/>
    <property type="project" value="TreeGrafter"/>
</dbReference>
<proteinExistence type="predicted"/>
<dbReference type="InterPro" id="IPR007110">
    <property type="entry name" value="Ig-like_dom"/>
</dbReference>
<dbReference type="PROSITE" id="PS50835">
    <property type="entry name" value="IG_LIKE"/>
    <property type="match status" value="1"/>
</dbReference>
<evidence type="ECO:0000259" key="1">
    <source>
        <dbReference type="PROSITE" id="PS50835"/>
    </source>
</evidence>
<reference evidence="2" key="4">
    <citation type="submission" date="2025-09" db="UniProtKB">
        <authorList>
            <consortium name="Ensembl"/>
        </authorList>
    </citation>
    <scope>IDENTIFICATION</scope>
    <source>
        <strain evidence="2">JP 163 A</strain>
    </source>
</reference>
<dbReference type="InterPro" id="IPR036179">
    <property type="entry name" value="Ig-like_dom_sf"/>
</dbReference>
<dbReference type="GeneTree" id="ENSGT00980000198783"/>
<dbReference type="GO" id="GO:0042110">
    <property type="term" value="P:T cell activation"/>
    <property type="evidence" value="ECO:0007669"/>
    <property type="project" value="TreeGrafter"/>
</dbReference>
<dbReference type="InterPro" id="IPR013783">
    <property type="entry name" value="Ig-like_fold"/>
</dbReference>
<keyword evidence="3" id="KW-1185">Reference proteome</keyword>
<accession>A0A3B5Q2H3</accession>
<dbReference type="AlphaFoldDB" id="A0A3B5Q2H3"/>
<reference evidence="3" key="2">
    <citation type="journal article" date="2013" name="Nat. Genet.">
        <title>The genome of the platyfish, Xiphophorus maculatus, provides insights into evolutionary adaptation and several complex traits.</title>
        <authorList>
            <person name="Schartl M."/>
            <person name="Walter R.B."/>
            <person name="Shen Y."/>
            <person name="Garcia T."/>
            <person name="Catchen J."/>
            <person name="Amores A."/>
            <person name="Braasch I."/>
            <person name="Chalopin D."/>
            <person name="Volff J.N."/>
            <person name="Lesch K.P."/>
            <person name="Bisazza A."/>
            <person name="Minx P."/>
            <person name="Hillier L."/>
            <person name="Wilson R.K."/>
            <person name="Fuerstenberg S."/>
            <person name="Boore J."/>
            <person name="Searle S."/>
            <person name="Postlethwait J.H."/>
            <person name="Warren W.C."/>
        </authorList>
    </citation>
    <scope>NUCLEOTIDE SEQUENCE [LARGE SCALE GENOMIC DNA]</scope>
    <source>
        <strain evidence="3">JP 163 A</strain>
    </source>
</reference>
<feature type="domain" description="Ig-like" evidence="1">
    <location>
        <begin position="1"/>
        <end position="76"/>
    </location>
</feature>
<dbReference type="GO" id="GO:1990782">
    <property type="term" value="F:protein tyrosine kinase binding"/>
    <property type="evidence" value="ECO:0007669"/>
    <property type="project" value="TreeGrafter"/>
</dbReference>
<evidence type="ECO:0000313" key="2">
    <source>
        <dbReference type="Ensembl" id="ENSXMAP00000024474.1"/>
    </source>
</evidence>
<dbReference type="InParanoid" id="A0A3B5Q2H3"/>
<dbReference type="SUPFAM" id="SSF48726">
    <property type="entry name" value="Immunoglobulin"/>
    <property type="match status" value="1"/>
</dbReference>
<dbReference type="PANTHER" id="PTHR11422:SF5">
    <property type="entry name" value="DIVERSE IMMUNOGLOBULIN DOMAIN-CONTAINING PROTEIN 1.1 ISOFORM X1-RELATED"/>
    <property type="match status" value="1"/>
</dbReference>